<evidence type="ECO:0000256" key="2">
    <source>
        <dbReference type="ARBA" id="ARBA00008163"/>
    </source>
</evidence>
<dbReference type="SUPFAM" id="SSF56935">
    <property type="entry name" value="Porins"/>
    <property type="match status" value="1"/>
</dbReference>
<comment type="caution">
    <text evidence="8">The sequence shown here is derived from an EMBL/GenBank/DDBJ whole genome shotgun (WGS) entry which is preliminary data.</text>
</comment>
<keyword evidence="9" id="KW-1185">Reference proteome</keyword>
<keyword evidence="7" id="KW-0998">Cell outer membrane</keyword>
<reference evidence="8 9" key="1">
    <citation type="submission" date="2020-08" db="EMBL/GenBank/DDBJ databases">
        <title>Genomic Encyclopedia of Type Strains, Phase IV (KMG-IV): sequencing the most valuable type-strain genomes for metagenomic binning, comparative biology and taxonomic classification.</title>
        <authorList>
            <person name="Goeker M."/>
        </authorList>
    </citation>
    <scope>NUCLEOTIDE SEQUENCE [LARGE SCALE GENOMIC DNA]</scope>
    <source>
        <strain evidence="8 9">DSM 22071</strain>
    </source>
</reference>
<gene>
    <name evidence="8" type="ORF">HNR37_000242</name>
</gene>
<keyword evidence="4" id="KW-0812">Transmembrane</keyword>
<evidence type="ECO:0000256" key="7">
    <source>
        <dbReference type="ARBA" id="ARBA00023237"/>
    </source>
</evidence>
<dbReference type="AlphaFoldDB" id="A0A7W8DG24"/>
<dbReference type="Proteomes" id="UP000528322">
    <property type="component" value="Unassembled WGS sequence"/>
</dbReference>
<evidence type="ECO:0000256" key="5">
    <source>
        <dbReference type="ARBA" id="ARBA00022729"/>
    </source>
</evidence>
<protein>
    <submittedName>
        <fullName evidence="8">Long-chain fatty acid transport protein</fullName>
    </submittedName>
</protein>
<evidence type="ECO:0000256" key="4">
    <source>
        <dbReference type="ARBA" id="ARBA00022692"/>
    </source>
</evidence>
<evidence type="ECO:0000313" key="8">
    <source>
        <dbReference type="EMBL" id="MBB5020939.1"/>
    </source>
</evidence>
<evidence type="ECO:0000256" key="6">
    <source>
        <dbReference type="ARBA" id="ARBA00023136"/>
    </source>
</evidence>
<evidence type="ECO:0000256" key="3">
    <source>
        <dbReference type="ARBA" id="ARBA00022452"/>
    </source>
</evidence>
<keyword evidence="3" id="KW-1134">Transmembrane beta strand</keyword>
<proteinExistence type="inferred from homology"/>
<dbReference type="PANTHER" id="PTHR35093:SF8">
    <property type="entry name" value="OUTER MEMBRANE PROTEIN NMB0088-RELATED"/>
    <property type="match status" value="1"/>
</dbReference>
<keyword evidence="5" id="KW-0732">Signal</keyword>
<comment type="similarity">
    <text evidence="2">Belongs to the OmpP1/FadL family.</text>
</comment>
<accession>A0A7W8DG24</accession>
<dbReference type="InterPro" id="IPR005017">
    <property type="entry name" value="OMPP1/FadL/TodX"/>
</dbReference>
<comment type="subcellular location">
    <subcellularLocation>
        <location evidence="1">Cell outer membrane</location>
        <topology evidence="1">Multi-pass membrane protein</topology>
    </subcellularLocation>
</comment>
<dbReference type="Gene3D" id="2.40.160.60">
    <property type="entry name" value="Outer membrane protein transport protein (OMPP1/FadL/TodX)"/>
    <property type="match status" value="1"/>
</dbReference>
<evidence type="ECO:0000256" key="1">
    <source>
        <dbReference type="ARBA" id="ARBA00004571"/>
    </source>
</evidence>
<keyword evidence="6" id="KW-0472">Membrane</keyword>
<dbReference type="EMBL" id="JACHID010000001">
    <property type="protein sequence ID" value="MBB5020939.1"/>
    <property type="molecule type" value="Genomic_DNA"/>
</dbReference>
<evidence type="ECO:0000313" key="9">
    <source>
        <dbReference type="Proteomes" id="UP000528322"/>
    </source>
</evidence>
<dbReference type="GO" id="GO:0015483">
    <property type="term" value="F:long-chain fatty acid transporting porin activity"/>
    <property type="evidence" value="ECO:0007669"/>
    <property type="project" value="TreeGrafter"/>
</dbReference>
<organism evidence="8 9">
    <name type="scientific">Desulfurispira natronophila</name>
    <dbReference type="NCBI Taxonomy" id="682562"/>
    <lineage>
        <taxon>Bacteria</taxon>
        <taxon>Pseudomonadati</taxon>
        <taxon>Chrysiogenota</taxon>
        <taxon>Chrysiogenia</taxon>
        <taxon>Chrysiogenales</taxon>
        <taxon>Chrysiogenaceae</taxon>
        <taxon>Desulfurispira</taxon>
    </lineage>
</organism>
<sequence>MSIPRVFNSPVRLVSIALLTFTVTTVAHGEMYHYNNIILGERPMGMAGAYTAVADTPAGLYYNPAGIVYAHSPNLSASVNAFQLTSTIYENALGDNDWERQSSDLLPNFFGVSQPLGNLSLGFSYAVPDSVREDQIQSFTFAPGSAHEHIDYYTINIDHSNVINKIGPSVALSVNDQLSVGFTFYVHMRNSKTIQNHVVSVQHPELSNTSEIELTNDYQRIEEYGFEPVLGIMWSPLNSVSFGASIRQTTVINSNTIRQLTCQGTERGKQDIINQLQEYLDNDLITQEQFNQEIEWHEQYNCSFGFDGMQHTRPRESNERHQYPITTRLGAAWFPNDRLMLSGDLVLYDDVNSTWNAAVGGEYYLSPQWAVRGGWYTNNANSPNEIDYDGIAFSLVRFTRNSSVSAGFNFAFGEGKAQLYRGSEETVSTTSYSTTIFLGTSYSY</sequence>
<dbReference type="PANTHER" id="PTHR35093">
    <property type="entry name" value="OUTER MEMBRANE PROTEIN NMB0088-RELATED"/>
    <property type="match status" value="1"/>
</dbReference>
<dbReference type="GO" id="GO:0009279">
    <property type="term" value="C:cell outer membrane"/>
    <property type="evidence" value="ECO:0007669"/>
    <property type="project" value="UniProtKB-SubCell"/>
</dbReference>
<name>A0A7W8DG24_9BACT</name>
<dbReference type="Pfam" id="PF03349">
    <property type="entry name" value="Toluene_X"/>
    <property type="match status" value="1"/>
</dbReference>